<comment type="caution">
    <text evidence="8">The sequence shown here is derived from an EMBL/GenBank/DDBJ whole genome shotgun (WGS) entry which is preliminary data.</text>
</comment>
<keyword evidence="5" id="KW-0206">Cytoskeleton</keyword>
<evidence type="ECO:0000313" key="8">
    <source>
        <dbReference type="EMBL" id="CAG2065736.1"/>
    </source>
</evidence>
<evidence type="ECO:0000256" key="1">
    <source>
        <dbReference type="ARBA" id="ARBA00004245"/>
    </source>
</evidence>
<proteinExistence type="predicted"/>
<keyword evidence="9" id="KW-1185">Reference proteome</keyword>
<evidence type="ECO:0000256" key="7">
    <source>
        <dbReference type="SAM" id="SignalP"/>
    </source>
</evidence>
<dbReference type="EMBL" id="CAJPIN010046327">
    <property type="protein sequence ID" value="CAG2065736.1"/>
    <property type="molecule type" value="Genomic_DNA"/>
</dbReference>
<evidence type="ECO:0000256" key="5">
    <source>
        <dbReference type="ARBA" id="ARBA00023212"/>
    </source>
</evidence>
<keyword evidence="3" id="KW-0597">Phosphoprotein</keyword>
<dbReference type="Proteomes" id="UP001153148">
    <property type="component" value="Unassembled WGS sequence"/>
</dbReference>
<name>A0ABN7PD67_TIMPD</name>
<reference evidence="8" key="1">
    <citation type="submission" date="2021-03" db="EMBL/GenBank/DDBJ databases">
        <authorList>
            <person name="Tran Van P."/>
        </authorList>
    </citation>
    <scope>NUCLEOTIDE SEQUENCE</scope>
</reference>
<dbReference type="Pfam" id="PF00418">
    <property type="entry name" value="Tubulin-binding"/>
    <property type="match status" value="1"/>
</dbReference>
<organism evidence="8 9">
    <name type="scientific">Timema podura</name>
    <name type="common">Walking stick</name>
    <dbReference type="NCBI Taxonomy" id="61482"/>
    <lineage>
        <taxon>Eukaryota</taxon>
        <taxon>Metazoa</taxon>
        <taxon>Ecdysozoa</taxon>
        <taxon>Arthropoda</taxon>
        <taxon>Hexapoda</taxon>
        <taxon>Insecta</taxon>
        <taxon>Pterygota</taxon>
        <taxon>Neoptera</taxon>
        <taxon>Polyneoptera</taxon>
        <taxon>Phasmatodea</taxon>
        <taxon>Timematodea</taxon>
        <taxon>Timematoidea</taxon>
        <taxon>Timematidae</taxon>
        <taxon>Timema</taxon>
    </lineage>
</organism>
<feature type="signal peptide" evidence="7">
    <location>
        <begin position="1"/>
        <end position="15"/>
    </location>
</feature>
<protein>
    <submittedName>
        <fullName evidence="8">Uncharacterized protein</fullName>
    </submittedName>
</protein>
<feature type="chain" id="PRO_5046177052" evidence="7">
    <location>
        <begin position="16"/>
        <end position="108"/>
    </location>
</feature>
<evidence type="ECO:0000256" key="2">
    <source>
        <dbReference type="ARBA" id="ARBA00022490"/>
    </source>
</evidence>
<evidence type="ECO:0000256" key="6">
    <source>
        <dbReference type="SAM" id="MobiDB-lite"/>
    </source>
</evidence>
<dbReference type="InterPro" id="IPR027324">
    <property type="entry name" value="MAP2/MAP4/Tau"/>
</dbReference>
<evidence type="ECO:0000256" key="4">
    <source>
        <dbReference type="ARBA" id="ARBA00022737"/>
    </source>
</evidence>
<evidence type="ECO:0000313" key="9">
    <source>
        <dbReference type="Proteomes" id="UP001153148"/>
    </source>
</evidence>
<dbReference type="PROSITE" id="PS51491">
    <property type="entry name" value="TAU_MAP_2"/>
    <property type="match status" value="1"/>
</dbReference>
<comment type="subcellular location">
    <subcellularLocation>
        <location evidence="1">Cytoplasm</location>
        <location evidence="1">Cytoskeleton</location>
    </subcellularLocation>
</comment>
<dbReference type="PANTHER" id="PTHR11501:SF18">
    <property type="entry name" value="MICROTUBULE-ASSOCIATED PROTEIN"/>
    <property type="match status" value="1"/>
</dbReference>
<dbReference type="PANTHER" id="PTHR11501">
    <property type="entry name" value="MICROTUBULE-ASSOCIATED PROTEIN"/>
    <property type="match status" value="1"/>
</dbReference>
<evidence type="ECO:0000256" key="3">
    <source>
        <dbReference type="ARBA" id="ARBA00022553"/>
    </source>
</evidence>
<feature type="region of interest" description="Disordered" evidence="6">
    <location>
        <begin position="78"/>
        <end position="108"/>
    </location>
</feature>
<gene>
    <name evidence="8" type="ORF">TPAB3V08_LOCUS12679</name>
</gene>
<keyword evidence="7" id="KW-0732">Signal</keyword>
<keyword evidence="4" id="KW-0677">Repeat</keyword>
<keyword evidence="2" id="KW-0963">Cytoplasm</keyword>
<sequence length="108" mass="11454">MKVLVIVTCWGLVTEVPMNKVQVGAAPSPNLKTIRSKIGSLDNTSYKPGGGKVKIEHRKLDFSKTQPKIAAKNDAYVSKGGDKKVGDLSSGGEIKKVGDISSGGETRR</sequence>
<accession>A0ABN7PD67</accession>
<dbReference type="InterPro" id="IPR001084">
    <property type="entry name" value="MAP_tubulin-bd_rpt"/>
</dbReference>